<evidence type="ECO:0000313" key="2">
    <source>
        <dbReference type="Proteomes" id="UP000807342"/>
    </source>
</evidence>
<protein>
    <submittedName>
        <fullName evidence="1">Uncharacterized protein</fullName>
    </submittedName>
</protein>
<dbReference type="Proteomes" id="UP000807342">
    <property type="component" value="Unassembled WGS sequence"/>
</dbReference>
<keyword evidence="2" id="KW-1185">Reference proteome</keyword>
<name>A0A9P5X9L4_9AGAR</name>
<accession>A0A9P5X9L4</accession>
<dbReference type="OrthoDB" id="2970937at2759"/>
<sequence>MARMPRLIIEIIITSIRQKTTPFLWAFFSRPEPHIKATFESEGALNVCWRLTLPVSRDANQDIKAYLRYSFQMIWAKYQFPRTITGPSENDMDQLFDQSAGLFIYAASAIRQISQSPLGPEKQLQAVLGLGIRSIDALYHLIMEQIPKEIRTNTRLLLLA</sequence>
<organism evidence="1 2">
    <name type="scientific">Macrolepiota fuliginosa MF-IS2</name>
    <dbReference type="NCBI Taxonomy" id="1400762"/>
    <lineage>
        <taxon>Eukaryota</taxon>
        <taxon>Fungi</taxon>
        <taxon>Dikarya</taxon>
        <taxon>Basidiomycota</taxon>
        <taxon>Agaricomycotina</taxon>
        <taxon>Agaricomycetes</taxon>
        <taxon>Agaricomycetidae</taxon>
        <taxon>Agaricales</taxon>
        <taxon>Agaricineae</taxon>
        <taxon>Agaricaceae</taxon>
        <taxon>Macrolepiota</taxon>
    </lineage>
</organism>
<proteinExistence type="predicted"/>
<reference evidence="1" key="1">
    <citation type="submission" date="2020-11" db="EMBL/GenBank/DDBJ databases">
        <authorList>
            <consortium name="DOE Joint Genome Institute"/>
            <person name="Ahrendt S."/>
            <person name="Riley R."/>
            <person name="Andreopoulos W."/>
            <person name="Labutti K."/>
            <person name="Pangilinan J."/>
            <person name="Ruiz-Duenas F.J."/>
            <person name="Barrasa J.M."/>
            <person name="Sanchez-Garcia M."/>
            <person name="Camarero S."/>
            <person name="Miyauchi S."/>
            <person name="Serrano A."/>
            <person name="Linde D."/>
            <person name="Babiker R."/>
            <person name="Drula E."/>
            <person name="Ayuso-Fernandez I."/>
            <person name="Pacheco R."/>
            <person name="Padilla G."/>
            <person name="Ferreira P."/>
            <person name="Barriuso J."/>
            <person name="Kellner H."/>
            <person name="Castanera R."/>
            <person name="Alfaro M."/>
            <person name="Ramirez L."/>
            <person name="Pisabarro A.G."/>
            <person name="Kuo A."/>
            <person name="Tritt A."/>
            <person name="Lipzen A."/>
            <person name="He G."/>
            <person name="Yan M."/>
            <person name="Ng V."/>
            <person name="Cullen D."/>
            <person name="Martin F."/>
            <person name="Rosso M.-N."/>
            <person name="Henrissat B."/>
            <person name="Hibbett D."/>
            <person name="Martinez A.T."/>
            <person name="Grigoriev I.V."/>
        </authorList>
    </citation>
    <scope>NUCLEOTIDE SEQUENCE</scope>
    <source>
        <strain evidence="1">MF-IS2</strain>
    </source>
</reference>
<feature type="non-terminal residue" evidence="1">
    <location>
        <position position="160"/>
    </location>
</feature>
<dbReference type="EMBL" id="MU151209">
    <property type="protein sequence ID" value="KAF9447227.1"/>
    <property type="molecule type" value="Genomic_DNA"/>
</dbReference>
<dbReference type="AlphaFoldDB" id="A0A9P5X9L4"/>
<gene>
    <name evidence="1" type="ORF">P691DRAFT_822349</name>
</gene>
<comment type="caution">
    <text evidence="1">The sequence shown here is derived from an EMBL/GenBank/DDBJ whole genome shotgun (WGS) entry which is preliminary data.</text>
</comment>
<evidence type="ECO:0000313" key="1">
    <source>
        <dbReference type="EMBL" id="KAF9447227.1"/>
    </source>
</evidence>